<dbReference type="Proteomes" id="UP001152795">
    <property type="component" value="Unassembled WGS sequence"/>
</dbReference>
<sequence length="72" mass="7968">MDATSGKMLNTAGLLCNDQESLENSFNKSDNTLADEINLGHGMLENIKNNKFVMTDNSCQTNDQTANERWGL</sequence>
<protein>
    <submittedName>
        <fullName evidence="1">Uncharacterized protein</fullName>
    </submittedName>
</protein>
<dbReference type="AlphaFoldDB" id="A0A7D9E4G7"/>
<gene>
    <name evidence="1" type="ORF">PACLA_8A049478</name>
</gene>
<keyword evidence="2" id="KW-1185">Reference proteome</keyword>
<evidence type="ECO:0000313" key="1">
    <source>
        <dbReference type="EMBL" id="CAB3999657.1"/>
    </source>
</evidence>
<dbReference type="EMBL" id="CACRXK020003641">
    <property type="protein sequence ID" value="CAB3999657.1"/>
    <property type="molecule type" value="Genomic_DNA"/>
</dbReference>
<organism evidence="1 2">
    <name type="scientific">Paramuricea clavata</name>
    <name type="common">Red gorgonian</name>
    <name type="synonym">Violescent sea-whip</name>
    <dbReference type="NCBI Taxonomy" id="317549"/>
    <lineage>
        <taxon>Eukaryota</taxon>
        <taxon>Metazoa</taxon>
        <taxon>Cnidaria</taxon>
        <taxon>Anthozoa</taxon>
        <taxon>Octocorallia</taxon>
        <taxon>Malacalcyonacea</taxon>
        <taxon>Plexauridae</taxon>
        <taxon>Paramuricea</taxon>
    </lineage>
</organism>
<reference evidence="1" key="1">
    <citation type="submission" date="2020-04" db="EMBL/GenBank/DDBJ databases">
        <authorList>
            <person name="Alioto T."/>
            <person name="Alioto T."/>
            <person name="Gomez Garrido J."/>
        </authorList>
    </citation>
    <scope>NUCLEOTIDE SEQUENCE</scope>
    <source>
        <strain evidence="1">A484AB</strain>
    </source>
</reference>
<proteinExistence type="predicted"/>
<evidence type="ECO:0000313" key="2">
    <source>
        <dbReference type="Proteomes" id="UP001152795"/>
    </source>
</evidence>
<accession>A0A7D9E4G7</accession>
<comment type="caution">
    <text evidence="1">The sequence shown here is derived from an EMBL/GenBank/DDBJ whole genome shotgun (WGS) entry which is preliminary data.</text>
</comment>
<name>A0A7D9E4G7_PARCT</name>